<dbReference type="EMBL" id="CP058560">
    <property type="protein sequence ID" value="QUH22308.1"/>
    <property type="molecule type" value="Genomic_DNA"/>
</dbReference>
<protein>
    <recommendedName>
        <fullName evidence="2">Peptide methionine sulfoxide reductase MsrA</fullName>
        <shortName evidence="2">Protein-methionine-S-oxide reductase</shortName>
        <ecNumber evidence="2">1.8.4.11</ecNumber>
    </recommendedName>
    <alternativeName>
        <fullName evidence="2">Peptide-methionine (S)-S-oxide reductase</fullName>
        <shortName evidence="2">Peptide Met(O) reductase</shortName>
    </alternativeName>
</protein>
<comment type="catalytic activity">
    <reaction evidence="2">
        <text>L-methionyl-[protein] + [thioredoxin]-disulfide + H2O = L-methionyl-(S)-S-oxide-[protein] + [thioredoxin]-dithiol</text>
        <dbReference type="Rhea" id="RHEA:14217"/>
        <dbReference type="Rhea" id="RHEA-COMP:10698"/>
        <dbReference type="Rhea" id="RHEA-COMP:10700"/>
        <dbReference type="Rhea" id="RHEA-COMP:12313"/>
        <dbReference type="Rhea" id="RHEA-COMP:12315"/>
        <dbReference type="ChEBI" id="CHEBI:15377"/>
        <dbReference type="ChEBI" id="CHEBI:16044"/>
        <dbReference type="ChEBI" id="CHEBI:29950"/>
        <dbReference type="ChEBI" id="CHEBI:44120"/>
        <dbReference type="ChEBI" id="CHEBI:50058"/>
        <dbReference type="EC" id="1.8.4.11"/>
    </reaction>
</comment>
<dbReference type="Pfam" id="PF01625">
    <property type="entry name" value="PMSR"/>
    <property type="match status" value="1"/>
</dbReference>
<evidence type="ECO:0000256" key="1">
    <source>
        <dbReference type="ARBA" id="ARBA00023002"/>
    </source>
</evidence>
<evidence type="ECO:0000259" key="3">
    <source>
        <dbReference type="Pfam" id="PF01625"/>
    </source>
</evidence>
<dbReference type="InterPro" id="IPR002569">
    <property type="entry name" value="Met_Sox_Rdtase_MsrA_dom"/>
</dbReference>
<evidence type="ECO:0000256" key="2">
    <source>
        <dbReference type="HAMAP-Rule" id="MF_01401"/>
    </source>
</evidence>
<dbReference type="AlphaFoldDB" id="A0A8T8K1P9"/>
<feature type="active site" evidence="2">
    <location>
        <position position="15"/>
    </location>
</feature>
<keyword evidence="5" id="KW-1185">Reference proteome</keyword>
<gene>
    <name evidence="2 4" type="primary">msrA</name>
    <name evidence="4" type="ORF">HYG87_00265</name>
</gene>
<dbReference type="SUPFAM" id="SSF55068">
    <property type="entry name" value="Peptide methionine sulfoxide reductase"/>
    <property type="match status" value="1"/>
</dbReference>
<sequence length="162" mass="18595">MKEDKTQKATFGAGCFWGVEDAFRKLKGVKSTKAGYMGGHLKDPTYEDVCRGDSGHAEVVQVTYNPEEVSYMDLLDLFWKIHDPTTLNRQGPDIGYQYRSAIFYHNLEQKAQALISMEKLQSSPGYDREIVTVIEPATTFYQAEEYHQQYLEKTGKKSCHFF</sequence>
<evidence type="ECO:0000313" key="4">
    <source>
        <dbReference type="EMBL" id="QUH22308.1"/>
    </source>
</evidence>
<organism evidence="4 5">
    <name type="scientific">Methanobacterium alkalithermotolerans</name>
    <dbReference type="NCBI Taxonomy" id="2731220"/>
    <lineage>
        <taxon>Archaea</taxon>
        <taxon>Methanobacteriati</taxon>
        <taxon>Methanobacteriota</taxon>
        <taxon>Methanomada group</taxon>
        <taxon>Methanobacteria</taxon>
        <taxon>Methanobacteriales</taxon>
        <taxon>Methanobacteriaceae</taxon>
        <taxon>Methanobacterium</taxon>
    </lineage>
</organism>
<comment type="function">
    <text evidence="2">Has an important function as a repair enzyme for proteins that have been inactivated by oxidation. Catalyzes the reversible oxidation-reduction of methionine sulfoxide in proteins to methionine.</text>
</comment>
<dbReference type="GO" id="GO:0008113">
    <property type="term" value="F:peptide-methionine (S)-S-oxide reductase activity"/>
    <property type="evidence" value="ECO:0007669"/>
    <property type="project" value="UniProtKB-UniRule"/>
</dbReference>
<keyword evidence="1 2" id="KW-0560">Oxidoreductase</keyword>
<dbReference type="RefSeq" id="WP_211533250.1">
    <property type="nucleotide sequence ID" value="NZ_CP058560.1"/>
</dbReference>
<dbReference type="Gene3D" id="3.30.1060.10">
    <property type="entry name" value="Peptide methionine sulphoxide reductase MsrA"/>
    <property type="match status" value="1"/>
</dbReference>
<evidence type="ECO:0000313" key="5">
    <source>
        <dbReference type="Proteomes" id="UP000681041"/>
    </source>
</evidence>
<dbReference type="GeneID" id="64819151"/>
<dbReference type="KEGG" id="meme:HYG87_00265"/>
<dbReference type="HAMAP" id="MF_01401">
    <property type="entry name" value="MsrA"/>
    <property type="match status" value="1"/>
</dbReference>
<dbReference type="PANTHER" id="PTHR43774:SF1">
    <property type="entry name" value="PEPTIDE METHIONINE SULFOXIDE REDUCTASE MSRA 2"/>
    <property type="match status" value="1"/>
</dbReference>
<proteinExistence type="inferred from homology"/>
<name>A0A8T8K1P9_9EURY</name>
<dbReference type="OrthoDB" id="7150at2157"/>
<dbReference type="EC" id="1.8.4.11" evidence="2"/>
<dbReference type="NCBIfam" id="TIGR00401">
    <property type="entry name" value="msrA"/>
    <property type="match status" value="1"/>
</dbReference>
<accession>A0A8T8K1P9</accession>
<reference evidence="4" key="1">
    <citation type="submission" date="2020-07" db="EMBL/GenBank/DDBJ databases">
        <title>Methanobacterium. sp. MethCan genome.</title>
        <authorList>
            <person name="Postec A."/>
            <person name="Quemeneur M."/>
        </authorList>
    </citation>
    <scope>NUCLEOTIDE SEQUENCE</scope>
    <source>
        <strain evidence="4">MethCAN</strain>
    </source>
</reference>
<dbReference type="InterPro" id="IPR036509">
    <property type="entry name" value="Met_Sox_Rdtase_MsrA_sf"/>
</dbReference>
<dbReference type="PANTHER" id="PTHR43774">
    <property type="entry name" value="PEPTIDE METHIONINE SULFOXIDE REDUCTASE"/>
    <property type="match status" value="1"/>
</dbReference>
<dbReference type="Proteomes" id="UP000681041">
    <property type="component" value="Chromosome"/>
</dbReference>
<feature type="domain" description="Peptide methionine sulphoxide reductase MsrA" evidence="3">
    <location>
        <begin position="8"/>
        <end position="160"/>
    </location>
</feature>
<comment type="catalytic activity">
    <reaction evidence="2">
        <text>[thioredoxin]-disulfide + L-methionine + H2O = L-methionine (S)-S-oxide + [thioredoxin]-dithiol</text>
        <dbReference type="Rhea" id="RHEA:19993"/>
        <dbReference type="Rhea" id="RHEA-COMP:10698"/>
        <dbReference type="Rhea" id="RHEA-COMP:10700"/>
        <dbReference type="ChEBI" id="CHEBI:15377"/>
        <dbReference type="ChEBI" id="CHEBI:29950"/>
        <dbReference type="ChEBI" id="CHEBI:50058"/>
        <dbReference type="ChEBI" id="CHEBI:57844"/>
        <dbReference type="ChEBI" id="CHEBI:58772"/>
        <dbReference type="EC" id="1.8.4.11"/>
    </reaction>
</comment>
<comment type="similarity">
    <text evidence="2">Belongs to the MsrA Met sulfoxide reductase family.</text>
</comment>